<reference evidence="3" key="1">
    <citation type="journal article" date="2014" name="Front. Microbiol.">
        <title>High frequency of phylogenetically diverse reductive dehalogenase-homologous genes in deep subseafloor sedimentary metagenomes.</title>
        <authorList>
            <person name="Kawai M."/>
            <person name="Futagami T."/>
            <person name="Toyoda A."/>
            <person name="Takaki Y."/>
            <person name="Nishi S."/>
            <person name="Hori S."/>
            <person name="Arai W."/>
            <person name="Tsubouchi T."/>
            <person name="Morono Y."/>
            <person name="Uchiyama I."/>
            <person name="Ito T."/>
            <person name="Fujiyama A."/>
            <person name="Inagaki F."/>
            <person name="Takami H."/>
        </authorList>
    </citation>
    <scope>NUCLEOTIDE SEQUENCE</scope>
    <source>
        <strain evidence="3">Expedition CK06-06</strain>
    </source>
</reference>
<dbReference type="EMBL" id="BARU01010041">
    <property type="protein sequence ID" value="GAH44451.1"/>
    <property type="molecule type" value="Genomic_DNA"/>
</dbReference>
<sequence>QIDELIQEGSLDVAEAMLLEILKSVPEGPTRERLEVRRAKIHYQKALDYLNRVDYLKAEDELRRSIAIQEEYYPAYLKLAELLSKLAPTKRVAIQEYLKGMKYGEDLLSEEEMSEYHFSVASLYYELEDYLPAIKHFRIVANTGTMKTLQCKMLMAEGYYRLADAAEQNGNVSQAVAYLQQAVEVLPSFKESWFKLGYLYLKQNKCKEAIDHLEKALRIDNWIPDAHYYLAMCYHKEKNQERALRELDNEILYNPANYNALCMRGEIYFAGGKYEEATEDFKKARVINDQKFRAYFGLGKTYLRLKDLARAEE</sequence>
<dbReference type="Pfam" id="PF13414">
    <property type="entry name" value="TPR_11"/>
    <property type="match status" value="1"/>
</dbReference>
<feature type="non-terminal residue" evidence="3">
    <location>
        <position position="313"/>
    </location>
</feature>
<dbReference type="SMART" id="SM00028">
    <property type="entry name" value="TPR"/>
    <property type="match status" value="6"/>
</dbReference>
<dbReference type="SUPFAM" id="SSF48452">
    <property type="entry name" value="TPR-like"/>
    <property type="match status" value="2"/>
</dbReference>
<accession>X1FFS5</accession>
<organism evidence="3">
    <name type="scientific">marine sediment metagenome</name>
    <dbReference type="NCBI Taxonomy" id="412755"/>
    <lineage>
        <taxon>unclassified sequences</taxon>
        <taxon>metagenomes</taxon>
        <taxon>ecological metagenomes</taxon>
    </lineage>
</organism>
<dbReference type="PANTHER" id="PTHR44858:SF1">
    <property type="entry name" value="UDP-N-ACETYLGLUCOSAMINE--PEPTIDE N-ACETYLGLUCOSAMINYLTRANSFERASE SPINDLY-RELATED"/>
    <property type="match status" value="1"/>
</dbReference>
<keyword evidence="1" id="KW-0677">Repeat</keyword>
<evidence type="ECO:0000256" key="1">
    <source>
        <dbReference type="ARBA" id="ARBA00022737"/>
    </source>
</evidence>
<name>X1FFS5_9ZZZZ</name>
<dbReference type="InterPro" id="IPR050498">
    <property type="entry name" value="Ycf3"/>
</dbReference>
<dbReference type="InterPro" id="IPR011990">
    <property type="entry name" value="TPR-like_helical_dom_sf"/>
</dbReference>
<dbReference type="Pfam" id="PF13432">
    <property type="entry name" value="TPR_16"/>
    <property type="match status" value="1"/>
</dbReference>
<dbReference type="PANTHER" id="PTHR44858">
    <property type="entry name" value="TETRATRICOPEPTIDE REPEAT PROTEIN 6"/>
    <property type="match status" value="1"/>
</dbReference>
<evidence type="ECO:0000256" key="2">
    <source>
        <dbReference type="ARBA" id="ARBA00022803"/>
    </source>
</evidence>
<dbReference type="Gene3D" id="1.25.40.10">
    <property type="entry name" value="Tetratricopeptide repeat domain"/>
    <property type="match status" value="3"/>
</dbReference>
<dbReference type="PROSITE" id="PS50293">
    <property type="entry name" value="TPR_REGION"/>
    <property type="match status" value="1"/>
</dbReference>
<keyword evidence="2" id="KW-0802">TPR repeat</keyword>
<dbReference type="PROSITE" id="PS50005">
    <property type="entry name" value="TPR"/>
    <property type="match status" value="4"/>
</dbReference>
<gene>
    <name evidence="3" type="ORF">S03H2_19248</name>
</gene>
<protein>
    <submittedName>
        <fullName evidence="3">Uncharacterized protein</fullName>
    </submittedName>
</protein>
<dbReference type="AlphaFoldDB" id="X1FFS5"/>
<proteinExistence type="predicted"/>
<comment type="caution">
    <text evidence="3">The sequence shown here is derived from an EMBL/GenBank/DDBJ whole genome shotgun (WGS) entry which is preliminary data.</text>
</comment>
<evidence type="ECO:0000313" key="3">
    <source>
        <dbReference type="EMBL" id="GAH44451.1"/>
    </source>
</evidence>
<dbReference type="InterPro" id="IPR019734">
    <property type="entry name" value="TPR_rpt"/>
</dbReference>
<feature type="non-terminal residue" evidence="3">
    <location>
        <position position="1"/>
    </location>
</feature>